<dbReference type="Pfam" id="PF01593">
    <property type="entry name" value="Amino_oxidase"/>
    <property type="match status" value="1"/>
</dbReference>
<reference evidence="3 4" key="1">
    <citation type="submission" date="2019-06" db="EMBL/GenBank/DDBJ databases">
        <authorList>
            <person name="Livingstone P."/>
            <person name="Whitworth D."/>
        </authorList>
    </citation>
    <scope>NUCLEOTIDE SEQUENCE [LARGE SCALE GENOMIC DNA]</scope>
    <source>
        <strain evidence="3 4">AM401</strain>
    </source>
</reference>
<dbReference type="SUPFAM" id="SSF51905">
    <property type="entry name" value="FAD/NAD(P)-binding domain"/>
    <property type="match status" value="1"/>
</dbReference>
<gene>
    <name evidence="3" type="ORF">FJV41_05165</name>
</gene>
<dbReference type="PANTHER" id="PTHR43563">
    <property type="entry name" value="AMINE OXIDASE"/>
    <property type="match status" value="1"/>
</dbReference>
<dbReference type="Proteomes" id="UP000315369">
    <property type="component" value="Unassembled WGS sequence"/>
</dbReference>
<feature type="domain" description="Amine oxidase" evidence="2">
    <location>
        <begin position="14"/>
        <end position="410"/>
    </location>
</feature>
<organism evidence="3 4">
    <name type="scientific">Myxococcus llanfairpwllgwyngyllgogerychwyrndrobwllllantysiliogogogochensis</name>
    <dbReference type="NCBI Taxonomy" id="2590453"/>
    <lineage>
        <taxon>Bacteria</taxon>
        <taxon>Pseudomonadati</taxon>
        <taxon>Myxococcota</taxon>
        <taxon>Myxococcia</taxon>
        <taxon>Myxococcales</taxon>
        <taxon>Cystobacterineae</taxon>
        <taxon>Myxococcaceae</taxon>
        <taxon>Myxococcus</taxon>
    </lineage>
</organism>
<name>A0A540X731_9BACT</name>
<accession>A0A540X731</accession>
<dbReference type="GO" id="GO:0016491">
    <property type="term" value="F:oxidoreductase activity"/>
    <property type="evidence" value="ECO:0007669"/>
    <property type="project" value="InterPro"/>
</dbReference>
<dbReference type="InterPro" id="IPR002937">
    <property type="entry name" value="Amino_oxidase"/>
</dbReference>
<protein>
    <submittedName>
        <fullName evidence="3">FAD-dependent oxidoreductase</fullName>
    </submittedName>
</protein>
<dbReference type="OrthoDB" id="9794630at2"/>
<proteinExistence type="inferred from homology"/>
<keyword evidence="4" id="KW-1185">Reference proteome</keyword>
<evidence type="ECO:0000313" key="3">
    <source>
        <dbReference type="EMBL" id="TQF17091.1"/>
    </source>
</evidence>
<dbReference type="InterPro" id="IPR036188">
    <property type="entry name" value="FAD/NAD-bd_sf"/>
</dbReference>
<comment type="caution">
    <text evidence="3">The sequence shown here is derived from an EMBL/GenBank/DDBJ whole genome shotgun (WGS) entry which is preliminary data.</text>
</comment>
<dbReference type="EMBL" id="VIFM01000013">
    <property type="protein sequence ID" value="TQF17091.1"/>
    <property type="molecule type" value="Genomic_DNA"/>
</dbReference>
<dbReference type="Gene3D" id="3.50.50.60">
    <property type="entry name" value="FAD/NAD(P)-binding domain"/>
    <property type="match status" value="1"/>
</dbReference>
<comment type="similarity">
    <text evidence="1">Belongs to the flavin monoamine oxidase family.</text>
</comment>
<dbReference type="InterPro" id="IPR050703">
    <property type="entry name" value="Flavin_MAO"/>
</dbReference>
<sequence>MTHHSDVCIVGAGIGGLTCATGLATSPLSNRLRVRVFDLNARVGGRIQSRKLDGGEITELGAARYSPQLHPRFQALMHCFQHQHETYPFTQAIFQDDMQGTLRTTLLGLLPMLDEHPQASFLEFVSHYLGEGEARKIIKAMGYDALLLPMVSASMAYSIIKKHPETQSLVDDTSNQWRYAPEGYGQLLARLQCQAQEGRVEFRMEHRLLSVSRSGDGYGLAFSHQDHIQIHRARHVILAIPPSAMTPLNLGFPTHWSPYQYGSLPLFKGFLTFNSAWWRDCQMTDKVLVVNNPLRKIYFKGEKYVQFYTDGENATYWQDSLEQGEDVYLKRVRACLEQVLPLGGKPLPPIKDHFHKHWPHGVEFCLESKADQPTALVHRDGVIACSDAYTPHGGWMEGGLLSAHQAVRLLLEQLTSASENRYQQSPRSTACRAP</sequence>
<dbReference type="AlphaFoldDB" id="A0A540X731"/>
<evidence type="ECO:0000259" key="2">
    <source>
        <dbReference type="Pfam" id="PF01593"/>
    </source>
</evidence>
<evidence type="ECO:0000313" key="4">
    <source>
        <dbReference type="Proteomes" id="UP000315369"/>
    </source>
</evidence>
<evidence type="ECO:0000256" key="1">
    <source>
        <dbReference type="ARBA" id="ARBA00005995"/>
    </source>
</evidence>
<dbReference type="PANTHER" id="PTHR43563:SF1">
    <property type="entry name" value="AMINE OXIDASE [FLAVIN-CONTAINING] B"/>
    <property type="match status" value="1"/>
</dbReference>